<dbReference type="OrthoDB" id="3779382at2"/>
<protein>
    <recommendedName>
        <fullName evidence="3">DUF1795 domain-containing protein</fullName>
    </recommendedName>
</protein>
<dbReference type="Proteomes" id="UP000199034">
    <property type="component" value="Unassembled WGS sequence"/>
</dbReference>
<dbReference type="Gene3D" id="3.40.1000.10">
    <property type="entry name" value="Mog1/PsbP, alpha/beta/alpha sandwich"/>
    <property type="match status" value="1"/>
</dbReference>
<dbReference type="InterPro" id="IPR016123">
    <property type="entry name" value="Mog1/PsbP_a/b/a-sand"/>
</dbReference>
<evidence type="ECO:0000313" key="2">
    <source>
        <dbReference type="Proteomes" id="UP000199034"/>
    </source>
</evidence>
<evidence type="ECO:0000313" key="1">
    <source>
        <dbReference type="EMBL" id="SDE14540.1"/>
    </source>
</evidence>
<dbReference type="RefSeq" id="WP_090860628.1">
    <property type="nucleotide sequence ID" value="NZ_FMZM01000015.1"/>
</dbReference>
<keyword evidence="2" id="KW-1185">Reference proteome</keyword>
<gene>
    <name evidence="1" type="ORF">SAMN05421872_115134</name>
</gene>
<proteinExistence type="predicted"/>
<reference evidence="1 2" key="1">
    <citation type="submission" date="2016-10" db="EMBL/GenBank/DDBJ databases">
        <authorList>
            <person name="de Groot N.N."/>
        </authorList>
    </citation>
    <scope>NUCLEOTIDE SEQUENCE [LARGE SCALE GENOMIC DNA]</scope>
    <source>
        <strain evidence="1 2">CGMCC 4.6858</strain>
    </source>
</reference>
<dbReference type="EMBL" id="FMZM01000015">
    <property type="protein sequence ID" value="SDE14540.1"/>
    <property type="molecule type" value="Genomic_DNA"/>
</dbReference>
<evidence type="ECO:0008006" key="3">
    <source>
        <dbReference type="Google" id="ProtNLM"/>
    </source>
</evidence>
<dbReference type="AlphaFoldDB" id="A0A1G7AII3"/>
<name>A0A1G7AII3_9ACTN</name>
<organism evidence="1 2">
    <name type="scientific">Nocardioides lianchengensis</name>
    <dbReference type="NCBI Taxonomy" id="1045774"/>
    <lineage>
        <taxon>Bacteria</taxon>
        <taxon>Bacillati</taxon>
        <taxon>Actinomycetota</taxon>
        <taxon>Actinomycetes</taxon>
        <taxon>Propionibacteriales</taxon>
        <taxon>Nocardioidaceae</taxon>
        <taxon>Nocardioides</taxon>
    </lineage>
</organism>
<sequence length="147" mass="16170">MTRLRDLTIALPPRWRRRSDPDHGVLVHARAATLPESGVAPELVLRCAPVDDDLEQWRADAMGELAGQLVGFEVDDEDAFELEGRPVVYARFAHRLGSTDLVSEQWSWLLGGTGITLTGTVAREDYADYCEVFDAVAATFEPGSRAA</sequence>
<dbReference type="SUPFAM" id="SSF55724">
    <property type="entry name" value="Mog1p/PsbP-like"/>
    <property type="match status" value="1"/>
</dbReference>
<accession>A0A1G7AII3</accession>